<feature type="transmembrane region" description="Helical" evidence="1">
    <location>
        <begin position="35"/>
        <end position="58"/>
    </location>
</feature>
<accession>A0A3S0B2M4</accession>
<dbReference type="EMBL" id="RXHJ01000034">
    <property type="protein sequence ID" value="RSZ61202.1"/>
    <property type="molecule type" value="Genomic_DNA"/>
</dbReference>
<dbReference type="Proteomes" id="UP000274907">
    <property type="component" value="Unassembled WGS sequence"/>
</dbReference>
<keyword evidence="1" id="KW-0812">Transmembrane</keyword>
<keyword evidence="1" id="KW-1133">Transmembrane helix</keyword>
<evidence type="ECO:0000313" key="3">
    <source>
        <dbReference type="Proteomes" id="UP000274907"/>
    </source>
</evidence>
<gene>
    <name evidence="2" type="ORF">EAH68_14475</name>
</gene>
<keyword evidence="1" id="KW-0472">Membrane</keyword>
<evidence type="ECO:0000313" key="2">
    <source>
        <dbReference type="EMBL" id="RSZ61202.1"/>
    </source>
</evidence>
<evidence type="ECO:0000256" key="1">
    <source>
        <dbReference type="SAM" id="Phobius"/>
    </source>
</evidence>
<reference evidence="2 3" key="1">
    <citation type="submission" date="2018-12" db="EMBL/GenBank/DDBJ databases">
        <title>YIM 101343 draft genome.</title>
        <authorList>
            <person name="Chen X."/>
        </authorList>
    </citation>
    <scope>NUCLEOTIDE SEQUENCE [LARGE SCALE GENOMIC DNA]</scope>
    <source>
        <strain evidence="2 3">YIM 101343</strain>
    </source>
</reference>
<sequence>MSSVFSLFGRVIQLDQSRLHLSPCEHVGQHPATEVGWAGVVVLAVAGVVLVLAGAAAFRRCDLTAT</sequence>
<keyword evidence="3" id="KW-1185">Reference proteome</keyword>
<comment type="caution">
    <text evidence="2">The sequence shown here is derived from an EMBL/GenBank/DDBJ whole genome shotgun (WGS) entry which is preliminary data.</text>
</comment>
<dbReference type="OrthoDB" id="2014935at2"/>
<organism evidence="2 3">
    <name type="scientific">Corynebacterium hylobatis</name>
    <dbReference type="NCBI Taxonomy" id="1859290"/>
    <lineage>
        <taxon>Bacteria</taxon>
        <taxon>Bacillati</taxon>
        <taxon>Actinomycetota</taxon>
        <taxon>Actinomycetes</taxon>
        <taxon>Mycobacteriales</taxon>
        <taxon>Corynebacteriaceae</taxon>
        <taxon>Corynebacterium</taxon>
    </lineage>
</organism>
<name>A0A3S0B2M4_9CORY</name>
<dbReference type="RefSeq" id="WP_126122037.1">
    <property type="nucleotide sequence ID" value="NZ_RXHJ01000034.1"/>
</dbReference>
<dbReference type="AlphaFoldDB" id="A0A3S0B2M4"/>
<protein>
    <submittedName>
        <fullName evidence="2">Uncharacterized protein</fullName>
    </submittedName>
</protein>
<proteinExistence type="predicted"/>